<dbReference type="GO" id="GO:0004016">
    <property type="term" value="F:adenylate cyclase activity"/>
    <property type="evidence" value="ECO:0007669"/>
    <property type="project" value="UniProtKB-ARBA"/>
</dbReference>
<evidence type="ECO:0000313" key="5">
    <source>
        <dbReference type="Proteomes" id="UP000501891"/>
    </source>
</evidence>
<keyword evidence="5" id="KW-1185">Reference proteome</keyword>
<dbReference type="InterPro" id="IPR001054">
    <property type="entry name" value="A/G_cyclase"/>
</dbReference>
<dbReference type="Gene3D" id="3.30.70.1230">
    <property type="entry name" value="Nucleotide cyclase"/>
    <property type="match status" value="1"/>
</dbReference>
<dbReference type="Pfam" id="PF00211">
    <property type="entry name" value="Guanylate_cyc"/>
    <property type="match status" value="1"/>
</dbReference>
<dbReference type="SMART" id="SM00044">
    <property type="entry name" value="CYCc"/>
    <property type="match status" value="1"/>
</dbReference>
<dbReference type="Gene3D" id="6.10.340.10">
    <property type="match status" value="1"/>
</dbReference>
<feature type="transmembrane region" description="Helical" evidence="1">
    <location>
        <begin position="28"/>
        <end position="54"/>
    </location>
</feature>
<proteinExistence type="predicted"/>
<dbReference type="PROSITE" id="PS50885">
    <property type="entry name" value="HAMP"/>
    <property type="match status" value="1"/>
</dbReference>
<dbReference type="PANTHER" id="PTHR43081:SF1">
    <property type="entry name" value="ADENYLATE CYCLASE, TERMINAL-DIFFERENTIATION SPECIFIC"/>
    <property type="match status" value="1"/>
</dbReference>
<evidence type="ECO:0000256" key="1">
    <source>
        <dbReference type="SAM" id="Phobius"/>
    </source>
</evidence>
<dbReference type="SUPFAM" id="SSF55073">
    <property type="entry name" value="Nucleotide cyclase"/>
    <property type="match status" value="1"/>
</dbReference>
<dbReference type="InterPro" id="IPR003660">
    <property type="entry name" value="HAMP_dom"/>
</dbReference>
<keyword evidence="1" id="KW-1133">Transmembrane helix</keyword>
<organism evidence="4 5">
    <name type="scientific">Aerophototrophica crusticola</name>
    <dbReference type="NCBI Taxonomy" id="1709002"/>
    <lineage>
        <taxon>Bacteria</taxon>
        <taxon>Pseudomonadati</taxon>
        <taxon>Pseudomonadota</taxon>
        <taxon>Alphaproteobacteria</taxon>
        <taxon>Rhodospirillales</taxon>
        <taxon>Rhodospirillaceae</taxon>
        <taxon>Aerophototrophica</taxon>
    </lineage>
</organism>
<dbReference type="CDD" id="cd07302">
    <property type="entry name" value="CHD"/>
    <property type="match status" value="1"/>
</dbReference>
<dbReference type="EMBL" id="CP051775">
    <property type="protein sequence ID" value="QJE73831.1"/>
    <property type="molecule type" value="Genomic_DNA"/>
</dbReference>
<accession>A0A858R8Y2</accession>
<evidence type="ECO:0000259" key="2">
    <source>
        <dbReference type="PROSITE" id="PS50125"/>
    </source>
</evidence>
<evidence type="ECO:0000313" key="4">
    <source>
        <dbReference type="EMBL" id="QJE73831.1"/>
    </source>
</evidence>
<reference evidence="4" key="1">
    <citation type="submission" date="2020-04" db="EMBL/GenBank/DDBJ databases">
        <title>A desert anoxygenic phototrophic bacterium fixes CO2 using RubisCO under aerobic conditions.</title>
        <authorList>
            <person name="Tang K."/>
        </authorList>
    </citation>
    <scope>NUCLEOTIDE SEQUENCE [LARGE SCALE GENOMIC DNA]</scope>
    <source>
        <strain evidence="4">MIMtkB3</strain>
    </source>
</reference>
<dbReference type="InterPro" id="IPR029787">
    <property type="entry name" value="Nucleotide_cyclase"/>
</dbReference>
<dbReference type="GO" id="GO:0016020">
    <property type="term" value="C:membrane"/>
    <property type="evidence" value="ECO:0007669"/>
    <property type="project" value="InterPro"/>
</dbReference>
<dbReference type="GO" id="GO:0035556">
    <property type="term" value="P:intracellular signal transduction"/>
    <property type="evidence" value="ECO:0007669"/>
    <property type="project" value="InterPro"/>
</dbReference>
<gene>
    <name evidence="4" type="ORF">HHL28_12650</name>
</gene>
<dbReference type="AlphaFoldDB" id="A0A858R8Y2"/>
<feature type="domain" description="Guanylate cyclase" evidence="2">
    <location>
        <begin position="455"/>
        <end position="587"/>
    </location>
</feature>
<keyword evidence="1" id="KW-0472">Membrane</keyword>
<dbReference type="KEGG" id="acru:HHL28_12650"/>
<feature type="transmembrane region" description="Helical" evidence="1">
    <location>
        <begin position="353"/>
        <end position="372"/>
    </location>
</feature>
<feature type="domain" description="HAMP" evidence="3">
    <location>
        <begin position="373"/>
        <end position="427"/>
    </location>
</feature>
<sequence length="650" mass="70366">MMADTPAGEPPLDCTPFRRPWRRKRFRLPIAAVLVVGFGGLVLLAVASVLVLGLNVSGRNTSELVGDKADLVMKMMETRVRTQLEPARAQAEFVTGLFSTGQVDPAEQGRLADTLRASLAAAPQITGIGFLAREGDFHVAVRDGKGGVLYRVEPKQPWGQEVLDAALQTGGAVWADPIWAEEEKATILSVRVPVRRDGRFLGIIVTGVSFLDLSRFLDRMDQGTEARSFILYDDTYVLAHPALPAKALDYAKVTGRPPLPTLAELGDPVAAGIWQKAGPDGASSQKGPEGMRVRAEFQISGDPGLELRASELGDKKYVYLLKTLKDYGSHPWTLAIAFDEEEVTPELRRLVKLAGAGFVILVVSVLLALLLGKAISRQIKRLAGAAVSLRDLDFQTVPELPDSRFREVSDAAEAFNTMVSGLRWFETYVPKALVLRLIRREARSVGVRSEEREVTVLFTDIKSFSALAEAMSPQETADWLNRHFTRIAACIEEEGGTVDKFIGDAVMAFWGAPEDQPDHAARALRAAMAIARVVEEEGAEARAAGRPAICLRVGVHSGPVVVGNIGALSRINYTIVGDTVNTAARLEALGSELLGDECCVALVSADTVRDAGDCVVDIPMQDIGTYTLRGRTGPVRVWRLKTDPAGNKLN</sequence>
<dbReference type="InterPro" id="IPR050697">
    <property type="entry name" value="Adenylyl/Guanylyl_Cyclase_3/4"/>
</dbReference>
<name>A0A858R8Y2_9PROT</name>
<dbReference type="CDD" id="cd18773">
    <property type="entry name" value="PDC1_HK_sensor"/>
    <property type="match status" value="1"/>
</dbReference>
<evidence type="ECO:0000259" key="3">
    <source>
        <dbReference type="PROSITE" id="PS50885"/>
    </source>
</evidence>
<dbReference type="Proteomes" id="UP000501891">
    <property type="component" value="Chromosome"/>
</dbReference>
<dbReference type="GO" id="GO:0006171">
    <property type="term" value="P:cAMP biosynthetic process"/>
    <property type="evidence" value="ECO:0007669"/>
    <property type="project" value="TreeGrafter"/>
</dbReference>
<keyword evidence="1" id="KW-0812">Transmembrane</keyword>
<dbReference type="Gene3D" id="3.30.450.20">
    <property type="entry name" value="PAS domain"/>
    <property type="match status" value="1"/>
</dbReference>
<dbReference type="PROSITE" id="PS50125">
    <property type="entry name" value="GUANYLATE_CYCLASE_2"/>
    <property type="match status" value="1"/>
</dbReference>
<dbReference type="PANTHER" id="PTHR43081">
    <property type="entry name" value="ADENYLATE CYCLASE, TERMINAL-DIFFERENTIATION SPECIFIC-RELATED"/>
    <property type="match status" value="1"/>
</dbReference>
<protein>
    <submittedName>
        <fullName evidence="4">HAMP domain-containing protein</fullName>
    </submittedName>
</protein>